<dbReference type="Proteomes" id="UP000243236">
    <property type="component" value="Segment"/>
</dbReference>
<gene>
    <name evidence="2" type="primary">CVA-1_783L</name>
    <name evidence="2" type="ORF">PBCVCVA1_783L</name>
</gene>
<keyword evidence="3" id="KW-1185">Reference proteome</keyword>
<evidence type="ECO:0000256" key="1">
    <source>
        <dbReference type="SAM" id="MobiDB-lite"/>
    </source>
</evidence>
<dbReference type="KEGG" id="vg:41900531"/>
<protein>
    <submittedName>
        <fullName evidence="2">Uncharacterized protein</fullName>
    </submittedName>
</protein>
<reference evidence="2 3" key="1">
    <citation type="submission" date="2012-10" db="EMBL/GenBank/DDBJ databases">
        <title>Towards defining the chloroviruses: a genomic journey through a genus of large DNA viruses.</title>
        <authorList>
            <person name="Jeanniard A."/>
            <person name="Dunigan D.D."/>
            <person name="Gurnon J.R."/>
            <person name="Agarkova I."/>
            <person name="Kang M."/>
            <person name="Vitek J."/>
            <person name="Duncan G."/>
            <person name="McClung O.W."/>
            <person name="Larsen M."/>
            <person name="Claverie J.-M."/>
            <person name="Van Etten J.L."/>
            <person name="Blanc G."/>
        </authorList>
    </citation>
    <scope>NUCLEOTIDE SEQUENCE [LARGE SCALE GENOMIC DNA]</scope>
</reference>
<dbReference type="GeneID" id="41900531"/>
<name>M1HLR6_9PHYC</name>
<proteinExistence type="predicted"/>
<feature type="region of interest" description="Disordered" evidence="1">
    <location>
        <begin position="141"/>
        <end position="162"/>
    </location>
</feature>
<dbReference type="Pfam" id="PF19150">
    <property type="entry name" value="DUF5832"/>
    <property type="match status" value="1"/>
</dbReference>
<accession>M1HLR6</accession>
<evidence type="ECO:0000313" key="2">
    <source>
        <dbReference type="EMBL" id="AGE50621.1"/>
    </source>
</evidence>
<organism evidence="2 3">
    <name type="scientific">Paramecium bursaria Chlorella virus CVA-1</name>
    <dbReference type="NCBI Taxonomy" id="42683"/>
    <lineage>
        <taxon>Viruses</taxon>
        <taxon>Varidnaviria</taxon>
        <taxon>Bamfordvirae</taxon>
        <taxon>Nucleocytoviricota</taxon>
        <taxon>Megaviricetes</taxon>
        <taxon>Algavirales</taxon>
        <taxon>Phycodnaviridae</taxon>
        <taxon>Chlorovirus</taxon>
        <taxon>Chlorovirus conductrix</taxon>
        <taxon>Paramecium bursaria Chlorella virus A1</taxon>
    </lineage>
</organism>
<feature type="compositionally biased region" description="Pro residues" evidence="1">
    <location>
        <begin position="149"/>
        <end position="159"/>
    </location>
</feature>
<dbReference type="InterPro" id="IPR043872">
    <property type="entry name" value="DUF5832"/>
</dbReference>
<sequence length="200" mass="22333">MSTPPTNVPELPMGLTLEPDYITVPGQNFALVSFVGPEHCRQKSTKFAMKIRGVFATEEEAKAYVKRLQRAGDNIVDIFLMAMYNWAPCPPDAMGVETQEYQETFLNDLMQGYAESQRSAKEVFADRKEKVMKDGLDAHLLPEERLPAPKAPLPAPEPLPALEKVIEEVPAETAEPLDSKVSETVDRVFNSDDVWSARHS</sequence>
<dbReference type="RefSeq" id="YP_009701957.1">
    <property type="nucleotide sequence ID" value="NC_044937.1"/>
</dbReference>
<evidence type="ECO:0000313" key="3">
    <source>
        <dbReference type="Proteomes" id="UP000243236"/>
    </source>
</evidence>
<dbReference type="EMBL" id="JX997159">
    <property type="protein sequence ID" value="AGE50621.1"/>
    <property type="molecule type" value="Genomic_DNA"/>
</dbReference>